<evidence type="ECO:0000313" key="3">
    <source>
        <dbReference type="EMBL" id="PIA19500.1"/>
    </source>
</evidence>
<accession>A0A2G5BKG7</accession>
<evidence type="ECO:0000313" key="4">
    <source>
        <dbReference type="Proteomes" id="UP000242474"/>
    </source>
</evidence>
<feature type="compositionally biased region" description="Acidic residues" evidence="1">
    <location>
        <begin position="217"/>
        <end position="247"/>
    </location>
</feature>
<evidence type="ECO:0000256" key="2">
    <source>
        <dbReference type="SAM" id="SignalP"/>
    </source>
</evidence>
<dbReference type="Proteomes" id="UP000242474">
    <property type="component" value="Unassembled WGS sequence"/>
</dbReference>
<organism evidence="3 4">
    <name type="scientific">Coemansia reversa (strain ATCC 12441 / NRRL 1564)</name>
    <dbReference type="NCBI Taxonomy" id="763665"/>
    <lineage>
        <taxon>Eukaryota</taxon>
        <taxon>Fungi</taxon>
        <taxon>Fungi incertae sedis</taxon>
        <taxon>Zoopagomycota</taxon>
        <taxon>Kickxellomycotina</taxon>
        <taxon>Kickxellomycetes</taxon>
        <taxon>Kickxellales</taxon>
        <taxon>Kickxellaceae</taxon>
        <taxon>Coemansia</taxon>
    </lineage>
</organism>
<keyword evidence="2" id="KW-0732">Signal</keyword>
<protein>
    <submittedName>
        <fullName evidence="3">Uncharacterized protein</fullName>
    </submittedName>
</protein>
<dbReference type="OrthoDB" id="5598269at2759"/>
<reference evidence="3 4" key="1">
    <citation type="journal article" date="2015" name="Genome Biol. Evol.">
        <title>Phylogenomic analyses indicate that early fungi evolved digesting cell walls of algal ancestors of land plants.</title>
        <authorList>
            <person name="Chang Y."/>
            <person name="Wang S."/>
            <person name="Sekimoto S."/>
            <person name="Aerts A.L."/>
            <person name="Choi C."/>
            <person name="Clum A."/>
            <person name="LaButti K.M."/>
            <person name="Lindquist E.A."/>
            <person name="Yee Ngan C."/>
            <person name="Ohm R.A."/>
            <person name="Salamov A.A."/>
            <person name="Grigoriev I.V."/>
            <person name="Spatafora J.W."/>
            <person name="Berbee M.L."/>
        </authorList>
    </citation>
    <scope>NUCLEOTIDE SEQUENCE [LARGE SCALE GENOMIC DNA]</scope>
    <source>
        <strain evidence="3 4">NRRL 1564</strain>
    </source>
</reference>
<proteinExistence type="predicted"/>
<dbReference type="EMBL" id="KZ303486">
    <property type="protein sequence ID" value="PIA19500.1"/>
    <property type="molecule type" value="Genomic_DNA"/>
</dbReference>
<feature type="compositionally biased region" description="Basic and acidic residues" evidence="1">
    <location>
        <begin position="197"/>
        <end position="216"/>
    </location>
</feature>
<dbReference type="AlphaFoldDB" id="A0A2G5BKG7"/>
<sequence>MKLTVSTVLICAGLAIRPAYAQNINAIDEAPVSGGGSLGNNNIGDAIVITNTNLAAAEPTTAAVAETAAPAFSQETNQNADNSSINVVNNAPDVSIPAAPSASVDNPVDVVVSKPATENEQPTVASENTLVANEPISSPVAEQTPTNDVADAPVVSSNEPNEQGTHSIGEESGETFEDTHSTKHSLGNDDEEGSLDSDDKSKESGESSQESDKDSQESENESQSDDNSDELDDSTDLEDGEETDDDNTGSGMRAYAIPYGGISTLVSAVIISTLF</sequence>
<feature type="compositionally biased region" description="Polar residues" evidence="1">
    <location>
        <begin position="155"/>
        <end position="166"/>
    </location>
</feature>
<feature type="signal peptide" evidence="2">
    <location>
        <begin position="1"/>
        <end position="21"/>
    </location>
</feature>
<evidence type="ECO:0000256" key="1">
    <source>
        <dbReference type="SAM" id="MobiDB-lite"/>
    </source>
</evidence>
<feature type="region of interest" description="Disordered" evidence="1">
    <location>
        <begin position="138"/>
        <end position="256"/>
    </location>
</feature>
<keyword evidence="4" id="KW-1185">Reference proteome</keyword>
<feature type="chain" id="PRO_5013660211" evidence="2">
    <location>
        <begin position="22"/>
        <end position="275"/>
    </location>
</feature>
<name>A0A2G5BKG7_COERN</name>
<gene>
    <name evidence="3" type="ORF">COEREDRAFT_78846</name>
</gene>